<dbReference type="PANTHER" id="PTHR46005:SF4">
    <property type="entry name" value="RHO GTPASE-ACTIVATING PROTEIN 190"/>
    <property type="match status" value="1"/>
</dbReference>
<dbReference type="OrthoDB" id="9994905at2759"/>
<reference evidence="1" key="1">
    <citation type="submission" date="2020-06" db="EMBL/GenBank/DDBJ databases">
        <title>Draft genome of Bugula neritina, a colonial animal packing powerful symbionts and potential medicines.</title>
        <authorList>
            <person name="Rayko M."/>
        </authorList>
    </citation>
    <scope>NUCLEOTIDE SEQUENCE [LARGE SCALE GENOMIC DNA]</scope>
    <source>
        <strain evidence="1">Kwan_BN1</strain>
    </source>
</reference>
<dbReference type="Proteomes" id="UP000593567">
    <property type="component" value="Unassembled WGS sequence"/>
</dbReference>
<dbReference type="InterPro" id="IPR051978">
    <property type="entry name" value="Rho-GAP_domain"/>
</dbReference>
<dbReference type="GO" id="GO:0005829">
    <property type="term" value="C:cytosol"/>
    <property type="evidence" value="ECO:0007669"/>
    <property type="project" value="TreeGrafter"/>
</dbReference>
<dbReference type="SUPFAM" id="SSF52540">
    <property type="entry name" value="P-loop containing nucleoside triphosphate hydrolases"/>
    <property type="match status" value="1"/>
</dbReference>
<dbReference type="AlphaFoldDB" id="A0A7J7K915"/>
<dbReference type="PANTHER" id="PTHR46005">
    <property type="entry name" value="RHO GTPASE-ACTIVATING PROTEIN 190"/>
    <property type="match status" value="1"/>
</dbReference>
<dbReference type="GO" id="GO:0050770">
    <property type="term" value="P:regulation of axonogenesis"/>
    <property type="evidence" value="ECO:0007669"/>
    <property type="project" value="TreeGrafter"/>
</dbReference>
<keyword evidence="2" id="KW-1185">Reference proteome</keyword>
<gene>
    <name evidence="1" type="ORF">EB796_006555</name>
</gene>
<accession>A0A7J7K915</accession>
<comment type="caution">
    <text evidence="1">The sequence shown here is derived from an EMBL/GenBank/DDBJ whole genome shotgun (WGS) entry which is preliminary data.</text>
</comment>
<dbReference type="GO" id="GO:0008361">
    <property type="term" value="P:regulation of cell size"/>
    <property type="evidence" value="ECO:0007669"/>
    <property type="project" value="TreeGrafter"/>
</dbReference>
<sequence>MAYKKIEGQINKHSYTVSVVGLSGTESVKGRVGVGKSCLCNRFVRPAEDDFHNDHLSLLSAADFNGQVINNDHWLYWGLASRLADDGTEYSFNVVEQTEFLDDTTFAPLRGGKTDPYLKRCSQIKIQSAEKLMYICRDQLGLEDQFPEKKFPTGKVAVDGFVCVVDVSRSQDRSLESQLEFLSKILSALVKTKKPIVMAATKMDEGSEAVMLVG</sequence>
<protein>
    <submittedName>
        <fullName evidence="1">RhoGAPp190</fullName>
    </submittedName>
</protein>
<dbReference type="InterPro" id="IPR027417">
    <property type="entry name" value="P-loop_NTPase"/>
</dbReference>
<name>A0A7J7K915_BUGNE</name>
<dbReference type="EMBL" id="VXIV02000931">
    <property type="protein sequence ID" value="KAF6035132.1"/>
    <property type="molecule type" value="Genomic_DNA"/>
</dbReference>
<dbReference type="GO" id="GO:0007266">
    <property type="term" value="P:Rho protein signal transduction"/>
    <property type="evidence" value="ECO:0007669"/>
    <property type="project" value="TreeGrafter"/>
</dbReference>
<evidence type="ECO:0000313" key="1">
    <source>
        <dbReference type="EMBL" id="KAF6035132.1"/>
    </source>
</evidence>
<organism evidence="1 2">
    <name type="scientific">Bugula neritina</name>
    <name type="common">Brown bryozoan</name>
    <name type="synonym">Sertularia neritina</name>
    <dbReference type="NCBI Taxonomy" id="10212"/>
    <lineage>
        <taxon>Eukaryota</taxon>
        <taxon>Metazoa</taxon>
        <taxon>Spiralia</taxon>
        <taxon>Lophotrochozoa</taxon>
        <taxon>Bryozoa</taxon>
        <taxon>Gymnolaemata</taxon>
        <taxon>Cheilostomatida</taxon>
        <taxon>Flustrina</taxon>
        <taxon>Buguloidea</taxon>
        <taxon>Bugulidae</taxon>
        <taxon>Bugula</taxon>
    </lineage>
</organism>
<dbReference type="Gene3D" id="3.40.50.300">
    <property type="entry name" value="P-loop containing nucleotide triphosphate hydrolases"/>
    <property type="match status" value="1"/>
</dbReference>
<dbReference type="GO" id="GO:0005096">
    <property type="term" value="F:GTPase activator activity"/>
    <property type="evidence" value="ECO:0007669"/>
    <property type="project" value="TreeGrafter"/>
</dbReference>
<proteinExistence type="predicted"/>
<evidence type="ECO:0000313" key="2">
    <source>
        <dbReference type="Proteomes" id="UP000593567"/>
    </source>
</evidence>